<reference evidence="4" key="1">
    <citation type="journal article" date="2019" name="Int. J. Syst. Evol. Microbiol.">
        <title>The Global Catalogue of Microorganisms (GCM) 10K type strain sequencing project: providing services to taxonomists for standard genome sequencing and annotation.</title>
        <authorList>
            <consortium name="The Broad Institute Genomics Platform"/>
            <consortium name="The Broad Institute Genome Sequencing Center for Infectious Disease"/>
            <person name="Wu L."/>
            <person name="Ma J."/>
        </authorList>
    </citation>
    <scope>NUCLEOTIDE SEQUENCE [LARGE SCALE GENOMIC DNA]</scope>
    <source>
        <strain evidence="4">JCM 15614</strain>
    </source>
</reference>
<evidence type="ECO:0008006" key="5">
    <source>
        <dbReference type="Google" id="ProtNLM"/>
    </source>
</evidence>
<dbReference type="RefSeq" id="WP_344690434.1">
    <property type="nucleotide sequence ID" value="NZ_BAAAVV010000010.1"/>
</dbReference>
<comment type="caution">
    <text evidence="3">The sequence shown here is derived from an EMBL/GenBank/DDBJ whole genome shotgun (WGS) entry which is preliminary data.</text>
</comment>
<dbReference type="Proteomes" id="UP001499924">
    <property type="component" value="Unassembled WGS sequence"/>
</dbReference>
<dbReference type="InterPro" id="IPR032369">
    <property type="entry name" value="DUF4872"/>
</dbReference>
<name>A0ABP6PI97_9ACTN</name>
<organism evidence="3 4">
    <name type="scientific">Blastococcus jejuensis</name>
    <dbReference type="NCBI Taxonomy" id="351224"/>
    <lineage>
        <taxon>Bacteria</taxon>
        <taxon>Bacillati</taxon>
        <taxon>Actinomycetota</taxon>
        <taxon>Actinomycetes</taxon>
        <taxon>Geodermatophilales</taxon>
        <taxon>Geodermatophilaceae</taxon>
        <taxon>Blastococcus</taxon>
    </lineage>
</organism>
<evidence type="ECO:0000313" key="4">
    <source>
        <dbReference type="Proteomes" id="UP001499924"/>
    </source>
</evidence>
<evidence type="ECO:0000259" key="2">
    <source>
        <dbReference type="Pfam" id="PF16169"/>
    </source>
</evidence>
<protein>
    <recommendedName>
        <fullName evidence="5">Butirosin biosynthesis protein H, N-terminal</fullName>
    </recommendedName>
</protein>
<dbReference type="EMBL" id="BAAAVV010000010">
    <property type="protein sequence ID" value="GAA3179023.1"/>
    <property type="molecule type" value="Genomic_DNA"/>
</dbReference>
<feature type="domain" description="DUF4872" evidence="2">
    <location>
        <begin position="205"/>
        <end position="350"/>
    </location>
</feature>
<proteinExistence type="predicted"/>
<accession>A0ABP6PI97</accession>
<sequence length="438" mass="46126">MTTAKQLKARVRARMARTGERYAVARAHVVGGALDTGPVVDAGWTLRGGTDPDTAALANVLAHRGVTGPDGPLTEPLLFLVGGGLGAGYILWEFAHDDGRVVTLGFTHSWQYFDRRLATTVDRLGLDVAWSRTGGAAAAAQALTATLAADDPAIIWPDRYHLGYWNLPPFLDGMGGGPVVAYAAAGGRVHVDDRNLAPLTVPAPDLDRARARVGSYRNTMLVVRTADAAVPADRLRAAVRAGLEADVDHLGGTSTSFALPAWRKWSRLLVDPRAAKGWPRVFADRRGLLRALASVWEGVEPAGMDGGHVRGLFADGLEQAAVVLDEPGLAAEAPRWREIADRWHALAETALPDDVPAIARLRTLTATVTGAVAEGDAGAAERAAAAEELWRLRAEHADAPPLDEGRLAAVLAGMSGHLAAIHDAEAEAVARLGAALGR</sequence>
<dbReference type="InterPro" id="IPR026935">
    <property type="entry name" value="BtrH_N"/>
</dbReference>
<evidence type="ECO:0000259" key="1">
    <source>
        <dbReference type="Pfam" id="PF14399"/>
    </source>
</evidence>
<dbReference type="Pfam" id="PF16169">
    <property type="entry name" value="DUF4872"/>
    <property type="match status" value="1"/>
</dbReference>
<gene>
    <name evidence="3" type="ORF">GCM10010531_36300</name>
</gene>
<keyword evidence="4" id="KW-1185">Reference proteome</keyword>
<evidence type="ECO:0000313" key="3">
    <source>
        <dbReference type="EMBL" id="GAA3179023.1"/>
    </source>
</evidence>
<dbReference type="Pfam" id="PF14399">
    <property type="entry name" value="BtrH_N"/>
    <property type="match status" value="1"/>
</dbReference>
<feature type="domain" description="Butirosin biosynthesis protein H N-terminal" evidence="1">
    <location>
        <begin position="53"/>
        <end position="193"/>
    </location>
</feature>